<evidence type="ECO:0000256" key="5">
    <source>
        <dbReference type="ARBA" id="ARBA00022989"/>
    </source>
</evidence>
<accession>A0A1H3X0K9</accession>
<protein>
    <submittedName>
        <fullName evidence="8">Uncharacterized membrane protein YeaQ/YmgE, transglycosylase-associated protein family</fullName>
    </submittedName>
</protein>
<feature type="transmembrane region" description="Helical" evidence="7">
    <location>
        <begin position="6"/>
        <end position="22"/>
    </location>
</feature>
<dbReference type="EMBL" id="FNQV01000003">
    <property type="protein sequence ID" value="SDZ92939.1"/>
    <property type="molecule type" value="Genomic_DNA"/>
</dbReference>
<proteinExistence type="inferred from homology"/>
<keyword evidence="4 7" id="KW-0812">Transmembrane</keyword>
<reference evidence="9" key="1">
    <citation type="submission" date="2016-10" db="EMBL/GenBank/DDBJ databases">
        <authorList>
            <person name="Varghese N."/>
            <person name="Submissions S."/>
        </authorList>
    </citation>
    <scope>NUCLEOTIDE SEQUENCE [LARGE SCALE GENOMIC DNA]</scope>
    <source>
        <strain evidence="9">KPR-1</strain>
    </source>
</reference>
<feature type="transmembrane region" description="Helical" evidence="7">
    <location>
        <begin position="60"/>
        <end position="79"/>
    </location>
</feature>
<keyword evidence="9" id="KW-1185">Reference proteome</keyword>
<evidence type="ECO:0000256" key="2">
    <source>
        <dbReference type="ARBA" id="ARBA00011006"/>
    </source>
</evidence>
<dbReference type="PANTHER" id="PTHR33884">
    <property type="entry name" value="UPF0410 PROTEIN YMGE"/>
    <property type="match status" value="1"/>
</dbReference>
<comment type="subcellular location">
    <subcellularLocation>
        <location evidence="1">Cell membrane</location>
        <topology evidence="1">Multi-pass membrane protein</topology>
    </subcellularLocation>
</comment>
<dbReference type="AlphaFoldDB" id="A0A1H3X0K9"/>
<evidence type="ECO:0000256" key="7">
    <source>
        <dbReference type="SAM" id="Phobius"/>
    </source>
</evidence>
<dbReference type="PANTHER" id="PTHR33884:SF3">
    <property type="entry name" value="UPF0410 PROTEIN YMGE"/>
    <property type="match status" value="1"/>
</dbReference>
<evidence type="ECO:0000256" key="3">
    <source>
        <dbReference type="ARBA" id="ARBA00022475"/>
    </source>
</evidence>
<name>A0A1H3X0K9_9ACTO</name>
<sequence length="85" mass="9265">MMHLLWTLIIGAIFGALARLFMKGDQGLSVLWTIILGALGGVAGGWLASEVFGWDGNFAYILFGILMSILFISIFLMVTRGSKRV</sequence>
<evidence type="ECO:0000256" key="4">
    <source>
        <dbReference type="ARBA" id="ARBA00022692"/>
    </source>
</evidence>
<gene>
    <name evidence="8" type="ORF">SAMN02910418_00569</name>
</gene>
<evidence type="ECO:0000313" key="8">
    <source>
        <dbReference type="EMBL" id="SDZ92939.1"/>
    </source>
</evidence>
<comment type="similarity">
    <text evidence="2">Belongs to the UPF0410 family.</text>
</comment>
<dbReference type="Proteomes" id="UP000199288">
    <property type="component" value="Unassembled WGS sequence"/>
</dbReference>
<keyword evidence="5 7" id="KW-1133">Transmembrane helix</keyword>
<keyword evidence="3" id="KW-1003">Cell membrane</keyword>
<evidence type="ECO:0000256" key="1">
    <source>
        <dbReference type="ARBA" id="ARBA00004651"/>
    </source>
</evidence>
<dbReference type="InterPro" id="IPR007341">
    <property type="entry name" value="Transgly_assoc"/>
</dbReference>
<feature type="transmembrane region" description="Helical" evidence="7">
    <location>
        <begin position="29"/>
        <end position="48"/>
    </location>
</feature>
<dbReference type="OrthoDB" id="5197368at2"/>
<keyword evidence="6 7" id="KW-0472">Membrane</keyword>
<evidence type="ECO:0000256" key="6">
    <source>
        <dbReference type="ARBA" id="ARBA00023136"/>
    </source>
</evidence>
<organism evidence="8 9">
    <name type="scientific">Bowdeniella nasicola</name>
    <dbReference type="NCBI Taxonomy" id="208480"/>
    <lineage>
        <taxon>Bacteria</taxon>
        <taxon>Bacillati</taxon>
        <taxon>Actinomycetota</taxon>
        <taxon>Actinomycetes</taxon>
        <taxon>Actinomycetales</taxon>
        <taxon>Actinomycetaceae</taxon>
        <taxon>Bowdeniella</taxon>
    </lineage>
</organism>
<dbReference type="GO" id="GO:0005886">
    <property type="term" value="C:plasma membrane"/>
    <property type="evidence" value="ECO:0007669"/>
    <property type="project" value="UniProtKB-SubCell"/>
</dbReference>
<dbReference type="RefSeq" id="WP_092561781.1">
    <property type="nucleotide sequence ID" value="NZ_FNQV01000003.1"/>
</dbReference>
<evidence type="ECO:0000313" key="9">
    <source>
        <dbReference type="Proteomes" id="UP000199288"/>
    </source>
</evidence>